<keyword evidence="2" id="KW-1185">Reference proteome</keyword>
<protein>
    <recommendedName>
        <fullName evidence="3">UspA domain-containing protein</fullName>
    </recommendedName>
</protein>
<dbReference type="EMBL" id="JAMQOP010000005">
    <property type="protein sequence ID" value="MDS0301101.1"/>
    <property type="molecule type" value="Genomic_DNA"/>
</dbReference>
<accession>A0ABU2GL28</accession>
<evidence type="ECO:0000313" key="1">
    <source>
        <dbReference type="EMBL" id="MDS0301101.1"/>
    </source>
</evidence>
<evidence type="ECO:0000313" key="2">
    <source>
        <dbReference type="Proteomes" id="UP001257060"/>
    </source>
</evidence>
<reference evidence="1 2" key="1">
    <citation type="submission" date="2022-06" db="EMBL/GenBank/DDBJ databases">
        <title>Halogeometricum sp. a new haloarchaeum isolate from saline soil.</title>
        <authorList>
            <person name="Strakova D."/>
            <person name="Galisteo C."/>
            <person name="Sanchez-Porro C."/>
            <person name="Ventosa A."/>
        </authorList>
    </citation>
    <scope>NUCLEOTIDE SEQUENCE [LARGE SCALE GENOMIC DNA]</scope>
    <source>
        <strain evidence="1 2">S1BR25-6</strain>
    </source>
</reference>
<dbReference type="RefSeq" id="WP_310926022.1">
    <property type="nucleotide sequence ID" value="NZ_JAMQOP010000005.1"/>
</dbReference>
<name>A0ABU2GL28_9EURY</name>
<gene>
    <name evidence="1" type="ORF">NDI76_20400</name>
</gene>
<sequence>MNLLHKGEHVEREELVRAVGREFGSLPNASYHVRNAFLLEEAILYEAIQQDVDYVVIGKDTKARWRQILSDRLDIDTDLEVFLQRHLNTKLVVV</sequence>
<comment type="caution">
    <text evidence="1">The sequence shown here is derived from an EMBL/GenBank/DDBJ whole genome shotgun (WGS) entry which is preliminary data.</text>
</comment>
<proteinExistence type="predicted"/>
<organism evidence="1 2">
    <name type="scientific">Halogeometricum salsisoli</name>
    <dbReference type="NCBI Taxonomy" id="2950536"/>
    <lineage>
        <taxon>Archaea</taxon>
        <taxon>Methanobacteriati</taxon>
        <taxon>Methanobacteriota</taxon>
        <taxon>Stenosarchaea group</taxon>
        <taxon>Halobacteria</taxon>
        <taxon>Halobacteriales</taxon>
        <taxon>Haloferacaceae</taxon>
        <taxon>Halogeometricum</taxon>
    </lineage>
</organism>
<evidence type="ECO:0008006" key="3">
    <source>
        <dbReference type="Google" id="ProtNLM"/>
    </source>
</evidence>
<dbReference type="Proteomes" id="UP001257060">
    <property type="component" value="Unassembled WGS sequence"/>
</dbReference>